<protein>
    <submittedName>
        <fullName evidence="1">Uncharacterized protein</fullName>
    </submittedName>
</protein>
<keyword evidence="2" id="KW-1185">Reference proteome</keyword>
<comment type="caution">
    <text evidence="1">The sequence shown here is derived from an EMBL/GenBank/DDBJ whole genome shotgun (WGS) entry which is preliminary data.</text>
</comment>
<proteinExistence type="predicted"/>
<evidence type="ECO:0000313" key="2">
    <source>
        <dbReference type="Proteomes" id="UP000828048"/>
    </source>
</evidence>
<dbReference type="EMBL" id="CM037151">
    <property type="protein sequence ID" value="KAH7844129.1"/>
    <property type="molecule type" value="Genomic_DNA"/>
</dbReference>
<name>A0ACB7XTS0_9ERIC</name>
<dbReference type="Proteomes" id="UP000828048">
    <property type="component" value="Chromosome 1"/>
</dbReference>
<organism evidence="1 2">
    <name type="scientific">Vaccinium darrowii</name>
    <dbReference type="NCBI Taxonomy" id="229202"/>
    <lineage>
        <taxon>Eukaryota</taxon>
        <taxon>Viridiplantae</taxon>
        <taxon>Streptophyta</taxon>
        <taxon>Embryophyta</taxon>
        <taxon>Tracheophyta</taxon>
        <taxon>Spermatophyta</taxon>
        <taxon>Magnoliopsida</taxon>
        <taxon>eudicotyledons</taxon>
        <taxon>Gunneridae</taxon>
        <taxon>Pentapetalae</taxon>
        <taxon>asterids</taxon>
        <taxon>Ericales</taxon>
        <taxon>Ericaceae</taxon>
        <taxon>Vaccinioideae</taxon>
        <taxon>Vaccinieae</taxon>
        <taxon>Vaccinium</taxon>
    </lineage>
</organism>
<accession>A0ACB7XTS0</accession>
<gene>
    <name evidence="1" type="ORF">Vadar_024625</name>
</gene>
<sequence>MDSCSSGYGSHSYSNPSSSHGEDLLSSPALVQEIFLMLGEFDLLQTLLSLLQSFFQVKPYPARCKQEEKAKEKLLIDATSIKKRETKQLAYAAKVDDDMISQKAENEMLKYKECIEELESKISELRLEYESSKVAALEEAA</sequence>
<evidence type="ECO:0000313" key="1">
    <source>
        <dbReference type="EMBL" id="KAH7844129.1"/>
    </source>
</evidence>
<reference evidence="1 2" key="1">
    <citation type="journal article" date="2021" name="Hortic Res">
        <title>High-quality reference genome and annotation aids understanding of berry development for evergreen blueberry (Vaccinium darrowii).</title>
        <authorList>
            <person name="Yu J."/>
            <person name="Hulse-Kemp A.M."/>
            <person name="Babiker E."/>
            <person name="Staton M."/>
        </authorList>
    </citation>
    <scope>NUCLEOTIDE SEQUENCE [LARGE SCALE GENOMIC DNA]</scope>
    <source>
        <strain evidence="2">cv. NJ 8807/NJ 8810</strain>
        <tissue evidence="1">Young leaf</tissue>
    </source>
</reference>